<dbReference type="GO" id="GO:0006426">
    <property type="term" value="P:glycyl-tRNA aminoacylation"/>
    <property type="evidence" value="ECO:0007669"/>
    <property type="project" value="UniProtKB-UniRule"/>
</dbReference>
<dbReference type="GO" id="GO:0005524">
    <property type="term" value="F:ATP binding"/>
    <property type="evidence" value="ECO:0007669"/>
    <property type="project" value="UniProtKB-UniRule"/>
</dbReference>
<keyword evidence="2 8" id="KW-0436">Ligase</keyword>
<evidence type="ECO:0000256" key="4">
    <source>
        <dbReference type="ARBA" id="ARBA00022840"/>
    </source>
</evidence>
<sequence>MKLLIEILTEELPAIPFLKEEKNILQKWMEILRERHLDAECQFFYTPRRIVLYSEDFPQSQATQKIELFGPPVQIAYQNGDVEQGYSQAGESFVKKCGGAAIQRVQKGGKEVLYCVQEKQGEASAEILGEMIATWLDSLHFGKSMRWGSLEEGFIRPIRNIAVMLGTQRIECECFGVRSQNQTFVHRDFGFEPMAFGSVEEYFGILQKGGIVLSPKERREQILSQIREIEEQSGLNVEIDEDLLCEVVAITEYPRALLGCFEAEYLQLPSEVIITSMKENQRYFAVFKEGRLHHQFVVVINSMSADTRQIVLGNEKVLRARLSDAMFFYQNDLKRDLASYDLSKIAFVEGLGSMQDKIEREQKIAKILLEHHKGVVDEEDLLECIAVSKSDLLSEMVGEFPELQGVMGRYYAVAEDKRGIAHRGRHIAQALQDQYLPKGEGSALPQECFGSIVALSYRIDVIMALFSVGKIPSGSKDPFALRRCGNGILRIIKDFDLLLTFEMLEQMAGIYQGLQTQKVWEFLLERMEGVLKLNPSILRSVIQGREKAVGAMMQKAVLLNEVLEGDDKETLISTFKRVANITKEMQSCQKIDVGKFQTQEERDLYEAMCAIDPQGLMRDYIRALFALKPLLERFFDAVMVNVEDEGIRENRKALIYRIYEMFLEVGDIKEIAI</sequence>
<dbReference type="PANTHER" id="PTHR30075">
    <property type="entry name" value="GLYCYL-TRNA SYNTHETASE"/>
    <property type="match status" value="1"/>
</dbReference>
<dbReference type="Proteomes" id="UP000092884">
    <property type="component" value="Chromosome"/>
</dbReference>
<dbReference type="Pfam" id="PF02092">
    <property type="entry name" value="tRNA_synt_2f"/>
    <property type="match status" value="1"/>
</dbReference>
<evidence type="ECO:0000256" key="3">
    <source>
        <dbReference type="ARBA" id="ARBA00022741"/>
    </source>
</evidence>
<keyword evidence="4 8" id="KW-0067">ATP-binding</keyword>
<gene>
    <name evidence="8" type="primary">glyS</name>
    <name evidence="9" type="ORF">BBW65_01525</name>
</gene>
<reference evidence="10" key="1">
    <citation type="submission" date="2016-07" db="EMBL/GenBank/DDBJ databases">
        <authorList>
            <person name="Florea S."/>
            <person name="Webb J.S."/>
            <person name="Jaromczyk J."/>
            <person name="Schardl C.L."/>
        </authorList>
    </citation>
    <scope>NUCLEOTIDE SEQUENCE [LARGE SCALE GENOMIC DNA]</scope>
    <source>
        <strain evidence="10">MIT 01-6242</strain>
    </source>
</reference>
<dbReference type="RefSeq" id="WP_066338766.1">
    <property type="nucleotide sequence ID" value="NZ_CP016503.1"/>
</dbReference>
<dbReference type="EMBL" id="CP016503">
    <property type="protein sequence ID" value="ANV97567.1"/>
    <property type="molecule type" value="Genomic_DNA"/>
</dbReference>
<dbReference type="PANTHER" id="PTHR30075:SF2">
    <property type="entry name" value="GLYCINE--TRNA LIGASE, CHLOROPLASTIC_MITOCHONDRIAL 2"/>
    <property type="match status" value="1"/>
</dbReference>
<dbReference type="InterPro" id="IPR006194">
    <property type="entry name" value="Gly-tRNA-synth_heterodimer"/>
</dbReference>
<keyword evidence="5 8" id="KW-0648">Protein biosynthesis</keyword>
<dbReference type="EC" id="6.1.1.14" evidence="8"/>
<dbReference type="STRING" id="222136.BBW65_01525"/>
<dbReference type="GO" id="GO:0005829">
    <property type="term" value="C:cytosol"/>
    <property type="evidence" value="ECO:0007669"/>
    <property type="project" value="TreeGrafter"/>
</dbReference>
<evidence type="ECO:0000313" key="10">
    <source>
        <dbReference type="Proteomes" id="UP000092884"/>
    </source>
</evidence>
<accession>A0A1B1U463</accession>
<evidence type="ECO:0000256" key="5">
    <source>
        <dbReference type="ARBA" id="ARBA00022917"/>
    </source>
</evidence>
<keyword evidence="8" id="KW-0963">Cytoplasm</keyword>
<keyword evidence="6 8" id="KW-0030">Aminoacyl-tRNA synthetase</keyword>
<comment type="catalytic activity">
    <reaction evidence="7 8">
        <text>tRNA(Gly) + glycine + ATP = glycyl-tRNA(Gly) + AMP + diphosphate</text>
        <dbReference type="Rhea" id="RHEA:16013"/>
        <dbReference type="Rhea" id="RHEA-COMP:9664"/>
        <dbReference type="Rhea" id="RHEA-COMP:9683"/>
        <dbReference type="ChEBI" id="CHEBI:30616"/>
        <dbReference type="ChEBI" id="CHEBI:33019"/>
        <dbReference type="ChEBI" id="CHEBI:57305"/>
        <dbReference type="ChEBI" id="CHEBI:78442"/>
        <dbReference type="ChEBI" id="CHEBI:78522"/>
        <dbReference type="ChEBI" id="CHEBI:456215"/>
        <dbReference type="EC" id="6.1.1.14"/>
    </reaction>
</comment>
<dbReference type="NCBIfam" id="TIGR00211">
    <property type="entry name" value="glyS"/>
    <property type="match status" value="1"/>
</dbReference>
<comment type="subcellular location">
    <subcellularLocation>
        <location evidence="8">Cytoplasm</location>
    </subcellularLocation>
</comment>
<dbReference type="InterPro" id="IPR015944">
    <property type="entry name" value="Gly-tRNA-synth_bsu"/>
</dbReference>
<dbReference type="KEGG" id="het:BBW65_01525"/>
<evidence type="ECO:0000256" key="2">
    <source>
        <dbReference type="ARBA" id="ARBA00022598"/>
    </source>
</evidence>
<organism evidence="9 10">
    <name type="scientific">Helicobacter enhydrae</name>
    <dbReference type="NCBI Taxonomy" id="222136"/>
    <lineage>
        <taxon>Bacteria</taxon>
        <taxon>Pseudomonadati</taxon>
        <taxon>Campylobacterota</taxon>
        <taxon>Epsilonproteobacteria</taxon>
        <taxon>Campylobacterales</taxon>
        <taxon>Helicobacteraceae</taxon>
        <taxon>Helicobacter</taxon>
    </lineage>
</organism>
<evidence type="ECO:0000256" key="1">
    <source>
        <dbReference type="ARBA" id="ARBA00008226"/>
    </source>
</evidence>
<dbReference type="GO" id="GO:0004820">
    <property type="term" value="F:glycine-tRNA ligase activity"/>
    <property type="evidence" value="ECO:0007669"/>
    <property type="project" value="UniProtKB-UniRule"/>
</dbReference>
<keyword evidence="10" id="KW-1185">Reference proteome</keyword>
<name>A0A1B1U463_9HELI</name>
<comment type="similarity">
    <text evidence="1 8">Belongs to the class-II aminoacyl-tRNA synthetase family.</text>
</comment>
<evidence type="ECO:0000256" key="6">
    <source>
        <dbReference type="ARBA" id="ARBA00023146"/>
    </source>
</evidence>
<dbReference type="AlphaFoldDB" id="A0A1B1U463"/>
<evidence type="ECO:0000256" key="8">
    <source>
        <dbReference type="HAMAP-Rule" id="MF_00255"/>
    </source>
</evidence>
<protein>
    <recommendedName>
        <fullName evidence="8">Glycine--tRNA ligase beta subunit</fullName>
        <ecNumber evidence="8">6.1.1.14</ecNumber>
    </recommendedName>
    <alternativeName>
        <fullName evidence="8">Glycyl-tRNA synthetase beta subunit</fullName>
        <shortName evidence="8">GlyRS</shortName>
    </alternativeName>
</protein>
<dbReference type="HAMAP" id="MF_00255">
    <property type="entry name" value="Gly_tRNA_synth_beta"/>
    <property type="match status" value="1"/>
</dbReference>
<proteinExistence type="inferred from homology"/>
<dbReference type="PRINTS" id="PR01045">
    <property type="entry name" value="TRNASYNTHGB"/>
</dbReference>
<evidence type="ECO:0000256" key="7">
    <source>
        <dbReference type="ARBA" id="ARBA00047937"/>
    </source>
</evidence>
<comment type="subunit">
    <text evidence="8">Tetramer of two alpha and two beta subunits.</text>
</comment>
<keyword evidence="3 8" id="KW-0547">Nucleotide-binding</keyword>
<evidence type="ECO:0000313" key="9">
    <source>
        <dbReference type="EMBL" id="ANV97567.1"/>
    </source>
</evidence>
<dbReference type="PROSITE" id="PS50861">
    <property type="entry name" value="AA_TRNA_LIGASE_II_GLYAB"/>
    <property type="match status" value="1"/>
</dbReference>